<dbReference type="Proteomes" id="UP001286313">
    <property type="component" value="Unassembled WGS sequence"/>
</dbReference>
<protein>
    <submittedName>
        <fullName evidence="2">Uncharacterized protein</fullName>
    </submittedName>
</protein>
<feature type="region of interest" description="Disordered" evidence="1">
    <location>
        <begin position="193"/>
        <end position="228"/>
    </location>
</feature>
<feature type="region of interest" description="Disordered" evidence="1">
    <location>
        <begin position="142"/>
        <end position="173"/>
    </location>
</feature>
<dbReference type="EMBL" id="JAWQEG010003975">
    <property type="protein sequence ID" value="KAK3863645.1"/>
    <property type="molecule type" value="Genomic_DNA"/>
</dbReference>
<feature type="region of interest" description="Disordered" evidence="1">
    <location>
        <begin position="16"/>
        <end position="117"/>
    </location>
</feature>
<feature type="compositionally biased region" description="Polar residues" evidence="1">
    <location>
        <begin position="104"/>
        <end position="114"/>
    </location>
</feature>
<evidence type="ECO:0000313" key="3">
    <source>
        <dbReference type="Proteomes" id="UP001286313"/>
    </source>
</evidence>
<evidence type="ECO:0000313" key="2">
    <source>
        <dbReference type="EMBL" id="KAK3863645.1"/>
    </source>
</evidence>
<feature type="compositionally biased region" description="Basic residues" evidence="1">
    <location>
        <begin position="27"/>
        <end position="39"/>
    </location>
</feature>
<reference evidence="2" key="1">
    <citation type="submission" date="2023-10" db="EMBL/GenBank/DDBJ databases">
        <title>Genome assemblies of two species of porcelain crab, Petrolisthes cinctipes and Petrolisthes manimaculis (Anomura: Porcellanidae).</title>
        <authorList>
            <person name="Angst P."/>
        </authorList>
    </citation>
    <scope>NUCLEOTIDE SEQUENCE</scope>
    <source>
        <strain evidence="2">PB745_01</strain>
        <tissue evidence="2">Gill</tissue>
    </source>
</reference>
<feature type="compositionally biased region" description="Basic and acidic residues" evidence="1">
    <location>
        <begin position="158"/>
        <end position="168"/>
    </location>
</feature>
<gene>
    <name evidence="2" type="ORF">Pcinc_030608</name>
</gene>
<evidence type="ECO:0000256" key="1">
    <source>
        <dbReference type="SAM" id="MobiDB-lite"/>
    </source>
</evidence>
<organism evidence="2 3">
    <name type="scientific">Petrolisthes cinctipes</name>
    <name type="common">Flat porcelain crab</name>
    <dbReference type="NCBI Taxonomy" id="88211"/>
    <lineage>
        <taxon>Eukaryota</taxon>
        <taxon>Metazoa</taxon>
        <taxon>Ecdysozoa</taxon>
        <taxon>Arthropoda</taxon>
        <taxon>Crustacea</taxon>
        <taxon>Multicrustacea</taxon>
        <taxon>Malacostraca</taxon>
        <taxon>Eumalacostraca</taxon>
        <taxon>Eucarida</taxon>
        <taxon>Decapoda</taxon>
        <taxon>Pleocyemata</taxon>
        <taxon>Anomura</taxon>
        <taxon>Galatheoidea</taxon>
        <taxon>Porcellanidae</taxon>
        <taxon>Petrolisthes</taxon>
    </lineage>
</organism>
<name>A0AAE1EYC7_PETCI</name>
<proteinExistence type="predicted"/>
<dbReference type="AlphaFoldDB" id="A0AAE1EYC7"/>
<sequence length="345" mass="37766">MASRDVLSLSLDDIIKMKRGGGGGRGSRGRGGRGGRGRGRGAGWSFQGDSQNWRQQTYTRDASVRQQVARRKLEQARRTLAQTQQAHGKKARQSMINARRGINTPVTSRSNSETPLHVRVGGSGAIVRGLRSDQLLLNKMRQGYIPTNPPNSYSAPHSHQDGGSEKTGGRGPVVSLTSQRGLTVSIKNNIAAGDDHFSGYRAPGPRNKPRLSRNKGMQQHPDGGSFSATTFTVVNDRVQPVEPVQPVPPSPEPLRRPLKRNFIMSSDPRTRTAAPHHSENVRPIPETHRQILDPKVQKEIAMLQGKGEVVLNNGPGPGVKGLRHIPTNTVRSLNERFTEERMVTD</sequence>
<comment type="caution">
    <text evidence="2">The sequence shown here is derived from an EMBL/GenBank/DDBJ whole genome shotgun (WGS) entry which is preliminary data.</text>
</comment>
<accession>A0AAE1EYC7</accession>
<feature type="compositionally biased region" description="Polar residues" evidence="1">
    <location>
        <begin position="47"/>
        <end position="66"/>
    </location>
</feature>
<keyword evidence="3" id="KW-1185">Reference proteome</keyword>